<dbReference type="AlphaFoldDB" id="A0A7X0NG45"/>
<protein>
    <recommendedName>
        <fullName evidence="3">Flagellar biosynthesis protein FlgE</fullName>
    </recommendedName>
</protein>
<dbReference type="Proteomes" id="UP000537141">
    <property type="component" value="Unassembled WGS sequence"/>
</dbReference>
<proteinExistence type="predicted"/>
<reference evidence="1 2" key="1">
    <citation type="submission" date="2020-08" db="EMBL/GenBank/DDBJ databases">
        <title>Genomic Encyclopedia of Type Strains, Phase IV (KMG-IV): sequencing the most valuable type-strain genomes for metagenomic binning, comparative biology and taxonomic classification.</title>
        <authorList>
            <person name="Goeker M."/>
        </authorList>
    </citation>
    <scope>NUCLEOTIDE SEQUENCE [LARGE SCALE GENOMIC DNA]</scope>
    <source>
        <strain evidence="1 2">DSM 26287</strain>
    </source>
</reference>
<evidence type="ECO:0008006" key="3">
    <source>
        <dbReference type="Google" id="ProtNLM"/>
    </source>
</evidence>
<comment type="caution">
    <text evidence="1">The sequence shown here is derived from an EMBL/GenBank/DDBJ whole genome shotgun (WGS) entry which is preliminary data.</text>
</comment>
<name>A0A7X0NG45_9GAMM</name>
<dbReference type="EMBL" id="JACHHU010000008">
    <property type="protein sequence ID" value="MBB6542846.1"/>
    <property type="molecule type" value="Genomic_DNA"/>
</dbReference>
<evidence type="ECO:0000313" key="2">
    <source>
        <dbReference type="Proteomes" id="UP000537141"/>
    </source>
</evidence>
<gene>
    <name evidence="1" type="ORF">HNQ55_001346</name>
</gene>
<sequence length="102" mass="10720">MEIQSAFNSGIQGFQNAQEQATQAASNIAQAVNFNDQTANVNEQAGNEVAVNNAPQSTKANELPDLNQNIVDLKVAEYQAKASANVVKTADEALGTLLDVTA</sequence>
<keyword evidence="2" id="KW-1185">Reference proteome</keyword>
<accession>A0A7X0NG45</accession>
<dbReference type="RefSeq" id="WP_184423658.1">
    <property type="nucleotide sequence ID" value="NZ_AP027362.1"/>
</dbReference>
<organism evidence="1 2">
    <name type="scientific">Thalassotalea piscium</name>
    <dbReference type="NCBI Taxonomy" id="1230533"/>
    <lineage>
        <taxon>Bacteria</taxon>
        <taxon>Pseudomonadati</taxon>
        <taxon>Pseudomonadota</taxon>
        <taxon>Gammaproteobacteria</taxon>
        <taxon>Alteromonadales</taxon>
        <taxon>Colwelliaceae</taxon>
        <taxon>Thalassotalea</taxon>
    </lineage>
</organism>
<evidence type="ECO:0000313" key="1">
    <source>
        <dbReference type="EMBL" id="MBB6542846.1"/>
    </source>
</evidence>